<comment type="function">
    <text evidence="23">Zinc phosphodiesterase, which displays mitochondrial tRNA 3'-processing endonuclease activity. Involved in tRNA maturation, by removing a 3'-trailer from precursor tRNA. Associates with mitochondrial DNA complexes at the nucleoids to initiate RNA processing and ribosome assembly.</text>
</comment>
<dbReference type="GO" id="GO:0042645">
    <property type="term" value="C:mitochondrial nucleoid"/>
    <property type="evidence" value="ECO:0007669"/>
    <property type="project" value="UniProtKB-SubCell"/>
</dbReference>
<accession>A0A6I8S261</accession>
<evidence type="ECO:0000313" key="28">
    <source>
        <dbReference type="Proteomes" id="UP000008143"/>
    </source>
</evidence>
<reference evidence="29" key="3">
    <citation type="submission" date="2025-04" db="UniProtKB">
        <authorList>
            <consortium name="RefSeq"/>
        </authorList>
    </citation>
    <scope>IDENTIFICATION</scope>
    <source>
        <strain evidence="29">Nigerian</strain>
        <tissue evidence="29">Liver and blood</tissue>
    </source>
</reference>
<evidence type="ECO:0000256" key="8">
    <source>
        <dbReference type="ARBA" id="ARBA00022553"/>
    </source>
</evidence>
<dbReference type="OrthoDB" id="527344at2759"/>
<evidence type="ECO:0000256" key="12">
    <source>
        <dbReference type="ARBA" id="ARBA00022759"/>
    </source>
</evidence>
<evidence type="ECO:0000256" key="14">
    <source>
        <dbReference type="ARBA" id="ARBA00022833"/>
    </source>
</evidence>
<evidence type="ECO:0000256" key="16">
    <source>
        <dbReference type="ARBA" id="ARBA00023128"/>
    </source>
</evidence>
<dbReference type="Proteomes" id="UP000008143">
    <property type="component" value="Chromosome 10"/>
</dbReference>
<dbReference type="Xenbase" id="XB-GENE-923106">
    <property type="gene designation" value="elac2"/>
</dbReference>
<dbReference type="SUPFAM" id="SSF56281">
    <property type="entry name" value="Metallo-hydrolase/oxidoreductase"/>
    <property type="match status" value="2"/>
</dbReference>
<evidence type="ECO:0000313" key="29">
    <source>
        <dbReference type="RefSeq" id="XP_031750010.1"/>
    </source>
</evidence>
<dbReference type="GO" id="GO:0042781">
    <property type="term" value="F:3'-tRNA processing endoribonuclease activity"/>
    <property type="evidence" value="ECO:0007669"/>
    <property type="project" value="UniProtKB-EC"/>
</dbReference>
<dbReference type="InterPro" id="IPR036866">
    <property type="entry name" value="RibonucZ/Hydroxyglut_hydro"/>
</dbReference>
<evidence type="ECO:0000256" key="22">
    <source>
        <dbReference type="ARBA" id="ARBA00032616"/>
    </source>
</evidence>
<keyword evidence="10" id="KW-0540">Nuclease</keyword>
<keyword evidence="17" id="KW-0539">Nucleus</keyword>
<reference evidence="27" key="1">
    <citation type="journal article" date="2010" name="Science">
        <title>The genome of the Western clawed frog Xenopus tropicalis.</title>
        <authorList>
            <person name="Hellsten U."/>
            <person name="Harland R.M."/>
            <person name="Gilchrist M.J."/>
            <person name="Hendrix D."/>
            <person name="Jurka J."/>
            <person name="Kapitonov V."/>
            <person name="Ovcharenko I."/>
            <person name="Putnam N.H."/>
            <person name="Shu S."/>
            <person name="Taher L."/>
            <person name="Blitz I.L."/>
            <person name="Blumberg B."/>
            <person name="Dichmann D.S."/>
            <person name="Dubchak I."/>
            <person name="Amaya E."/>
            <person name="Detter J.C."/>
            <person name="Fletcher R."/>
            <person name="Gerhard D.S."/>
            <person name="Goodstein D."/>
            <person name="Graves T."/>
            <person name="Grigoriev I.V."/>
            <person name="Grimwood J."/>
            <person name="Kawashima T."/>
            <person name="Lindquist E."/>
            <person name="Lucas S.M."/>
            <person name="Mead P.E."/>
            <person name="Mitros T."/>
            <person name="Ogino H."/>
            <person name="Ohta Y."/>
            <person name="Poliakov A.V."/>
            <person name="Pollet N."/>
            <person name="Robert J."/>
            <person name="Salamov A."/>
            <person name="Sater A.K."/>
            <person name="Schmutz J."/>
            <person name="Terry A."/>
            <person name="Vize P.D."/>
            <person name="Warren W.C."/>
            <person name="Wells D."/>
            <person name="Wills A."/>
            <person name="Wilson R.K."/>
            <person name="Zimmerman L.B."/>
            <person name="Zorn A.M."/>
            <person name="Grainger R."/>
            <person name="Grammer T."/>
            <person name="Khokha M.K."/>
            <person name="Richardson P.M."/>
            <person name="Rokhsar D.S."/>
        </authorList>
    </citation>
    <scope>NUCLEOTIDE SEQUENCE [LARGE SCALE GENOMIC DNA]</scope>
    <source>
        <strain evidence="27">Nigerian</strain>
    </source>
</reference>
<dbReference type="EC" id="3.1.26.11" evidence="6"/>
<dbReference type="AlphaFoldDB" id="A0A6I8S261"/>
<protein>
    <recommendedName>
        <fullName evidence="7">Zinc phosphodiesterase ELAC protein 2</fullName>
        <ecNumber evidence="6">3.1.26.11</ecNumber>
    </recommendedName>
    <alternativeName>
        <fullName evidence="22">ElaC homolog protein 2</fullName>
    </alternativeName>
    <alternativeName>
        <fullName evidence="20">Ribonuclease Z 2</fullName>
    </alternativeName>
    <alternativeName>
        <fullName evidence="21">tRNA 3 endonuclease 2</fullName>
    </alternativeName>
    <alternativeName>
        <fullName evidence="19">tRNase Z 2</fullName>
    </alternativeName>
</protein>
<comment type="catalytic activity">
    <reaction evidence="1">
        <text>Endonucleolytic cleavage of RNA, removing extra 3' nucleotides from tRNA precursor, generating 3' termini of tRNAs. A 3'-hydroxy group is left at the tRNA terminus and a 5'-phosphoryl group is left at the trailer molecule.</text>
        <dbReference type="EC" id="3.1.26.11"/>
    </reaction>
</comment>
<evidence type="ECO:0000256" key="6">
    <source>
        <dbReference type="ARBA" id="ARBA00012477"/>
    </source>
</evidence>
<evidence type="ECO:0000256" key="18">
    <source>
        <dbReference type="ARBA" id="ARBA00023271"/>
    </source>
</evidence>
<dbReference type="GeneID" id="733896"/>
<dbReference type="CDD" id="cd07718">
    <property type="entry name" value="RNaseZ_ELAC1_ELAC2-C-term-like_MBL-fold"/>
    <property type="match status" value="1"/>
</dbReference>
<dbReference type="RefSeq" id="XP_031750010.1">
    <property type="nucleotide sequence ID" value="XM_031894150.1"/>
</dbReference>
<dbReference type="Bgee" id="ENSXETG00000012596">
    <property type="expression patterns" value="Expressed in skeletal muscle tissue and 14 other cell types or tissues"/>
</dbReference>
<evidence type="ECO:0000256" key="25">
    <source>
        <dbReference type="SAM" id="MobiDB-lite"/>
    </source>
</evidence>
<keyword evidence="15" id="KW-0809">Transit peptide</keyword>
<comment type="cofactor">
    <cofactor evidence="2">
        <name>Zn(2+)</name>
        <dbReference type="ChEBI" id="CHEBI:29105"/>
    </cofactor>
</comment>
<dbReference type="OMA" id="INYICQL"/>
<evidence type="ECO:0000259" key="26">
    <source>
        <dbReference type="Pfam" id="PF13691"/>
    </source>
</evidence>
<organism evidence="27">
    <name type="scientific">Xenopus tropicalis</name>
    <name type="common">Western clawed frog</name>
    <name type="synonym">Silurana tropicalis</name>
    <dbReference type="NCBI Taxonomy" id="8364"/>
    <lineage>
        <taxon>Eukaryota</taxon>
        <taxon>Metazoa</taxon>
        <taxon>Chordata</taxon>
        <taxon>Craniata</taxon>
        <taxon>Vertebrata</taxon>
        <taxon>Euteleostomi</taxon>
        <taxon>Amphibia</taxon>
        <taxon>Batrachia</taxon>
        <taxon>Anura</taxon>
        <taxon>Pipoidea</taxon>
        <taxon>Pipidae</taxon>
        <taxon>Xenopodinae</taxon>
        <taxon>Xenopus</taxon>
        <taxon>Silurana</taxon>
    </lineage>
</organism>
<keyword evidence="18" id="KW-1135">Mitochondrion nucleoid</keyword>
<evidence type="ECO:0000256" key="7">
    <source>
        <dbReference type="ARBA" id="ARBA00013357"/>
    </source>
</evidence>
<dbReference type="Ensembl" id="ENSXETT00000094183">
    <property type="protein sequence ID" value="ENSXETP00000091943"/>
    <property type="gene ID" value="ENSXETG00000012596"/>
</dbReference>
<evidence type="ECO:0000256" key="15">
    <source>
        <dbReference type="ARBA" id="ARBA00022946"/>
    </source>
</evidence>
<dbReference type="PANTHER" id="PTHR12553:SF49">
    <property type="entry name" value="ZINC PHOSPHODIESTERASE ELAC PROTEIN 2"/>
    <property type="match status" value="1"/>
</dbReference>
<keyword evidence="28" id="KW-1185">Reference proteome</keyword>
<keyword evidence="16" id="KW-0496">Mitochondrion</keyword>
<feature type="domain" description="tRNase Z endonuclease" evidence="26">
    <location>
        <begin position="66"/>
        <end position="124"/>
    </location>
</feature>
<evidence type="ECO:0000256" key="13">
    <source>
        <dbReference type="ARBA" id="ARBA00022801"/>
    </source>
</evidence>
<comment type="similarity">
    <text evidence="5">Belongs to the RNase Z family.</text>
</comment>
<keyword evidence="11" id="KW-0479">Metal-binding</keyword>
<dbReference type="Pfam" id="PF13691">
    <property type="entry name" value="Lactamase_B_4"/>
    <property type="match status" value="1"/>
</dbReference>
<dbReference type="AGR" id="Xenbase:XB-GENE-923106"/>
<evidence type="ECO:0000256" key="19">
    <source>
        <dbReference type="ARBA" id="ARBA00030689"/>
    </source>
</evidence>
<keyword evidence="8" id="KW-0597">Phosphoprotein</keyword>
<comment type="subcellular location">
    <subcellularLocation>
        <location evidence="4">Mitochondrion matrix</location>
        <location evidence="4">Mitochondrion nucleoid</location>
    </subcellularLocation>
    <subcellularLocation>
        <location evidence="3">Nucleus</location>
    </subcellularLocation>
</comment>
<dbReference type="InterPro" id="IPR027794">
    <property type="entry name" value="tRNase_Z_dom"/>
</dbReference>
<evidence type="ECO:0000256" key="2">
    <source>
        <dbReference type="ARBA" id="ARBA00001947"/>
    </source>
</evidence>
<evidence type="ECO:0000256" key="3">
    <source>
        <dbReference type="ARBA" id="ARBA00004123"/>
    </source>
</evidence>
<keyword evidence="13" id="KW-0378">Hydrolase</keyword>
<evidence type="ECO:0000256" key="1">
    <source>
        <dbReference type="ARBA" id="ARBA00000402"/>
    </source>
</evidence>
<dbReference type="PANTHER" id="PTHR12553">
    <property type="entry name" value="ZINC PHOSPHODIESTERASE ELAC PROTEIN 2"/>
    <property type="match status" value="1"/>
</dbReference>
<dbReference type="FunFam" id="3.60.15.10:FF:000014">
    <property type="entry name" value="Zinc phosphodiesterase ELAC protein 2"/>
    <property type="match status" value="1"/>
</dbReference>
<feature type="compositionally biased region" description="Basic and acidic residues" evidence="25">
    <location>
        <begin position="795"/>
        <end position="804"/>
    </location>
</feature>
<evidence type="ECO:0000256" key="24">
    <source>
        <dbReference type="ARBA" id="ARBA00047136"/>
    </source>
</evidence>
<evidence type="ECO:0000313" key="27">
    <source>
        <dbReference type="Ensembl" id="ENSXETP00000091943"/>
    </source>
</evidence>
<evidence type="ECO:0000256" key="23">
    <source>
        <dbReference type="ARBA" id="ARBA00046098"/>
    </source>
</evidence>
<dbReference type="GO" id="GO:0005634">
    <property type="term" value="C:nucleus"/>
    <property type="evidence" value="ECO:0007669"/>
    <property type="project" value="UniProtKB-SubCell"/>
</dbReference>
<reference evidence="27" key="2">
    <citation type="submission" date="2020-05" db="UniProtKB">
        <authorList>
            <consortium name="Ensembl"/>
        </authorList>
    </citation>
    <scope>IDENTIFICATION</scope>
</reference>
<evidence type="ECO:0000313" key="30">
    <source>
        <dbReference type="Xenbase" id="XB-GENE-923106"/>
    </source>
</evidence>
<evidence type="ECO:0000256" key="21">
    <source>
        <dbReference type="ARBA" id="ARBA00032104"/>
    </source>
</evidence>
<evidence type="ECO:0000256" key="4">
    <source>
        <dbReference type="ARBA" id="ARBA00004436"/>
    </source>
</evidence>
<dbReference type="GO" id="GO:0046872">
    <property type="term" value="F:metal ion binding"/>
    <property type="evidence" value="ECO:0007669"/>
    <property type="project" value="UniProtKB-KW"/>
</dbReference>
<keyword evidence="12" id="KW-0255">Endonuclease</keyword>
<name>A0A6I8S261_XENTR</name>
<evidence type="ECO:0000256" key="9">
    <source>
        <dbReference type="ARBA" id="ARBA00022694"/>
    </source>
</evidence>
<gene>
    <name evidence="27 29 30" type="primary">elac2</name>
    <name evidence="29" type="synonym">elc2</name>
    <name evidence="29" type="synonym">hpc2</name>
</gene>
<dbReference type="CTD" id="60528"/>
<evidence type="ECO:0000256" key="5">
    <source>
        <dbReference type="ARBA" id="ARBA00007823"/>
    </source>
</evidence>
<comment type="subunit">
    <text evidence="24">Homodimer. Interacts with PTCD1.</text>
</comment>
<dbReference type="GeneTree" id="ENSGT00730000111191"/>
<dbReference type="Pfam" id="PF23023">
    <property type="entry name" value="Anti-Pycsar_Apyc1"/>
    <property type="match status" value="1"/>
</dbReference>
<keyword evidence="14" id="KW-0862">Zinc</keyword>
<dbReference type="Gene3D" id="3.60.15.10">
    <property type="entry name" value="Ribonuclease Z/Hydroxyacylglutathione hydrolase-like"/>
    <property type="match status" value="2"/>
</dbReference>
<evidence type="ECO:0000256" key="20">
    <source>
        <dbReference type="ARBA" id="ARBA00030729"/>
    </source>
</evidence>
<proteinExistence type="inferred from homology"/>
<sequence>MWLRLALCERPHGLSRFAMSEPSNLVRAFSSRKDKPPKDTLRHIKRREKRQGVGQSNGPATVYVQVAGAGSRDSGASVYVFSEFNRYLFNCGEGTQRLMQEHKLKIARLDNIFLTRMNWANVGGLSGLILTLRDTGLPKCVLSGPPQLQKYLEAIRVFSGPLQGIELAVRPYTDAMYSDDTMTVYQVPLFSSAAPKTTTVGCYSPPRSPERVSTTQSQKDVEGHFRQIEGISSLKREDIGRLSKRDSSLVVSFICKLHDKKGNFIVLKAKELGLPVGTAAIGPIISELKSGKSVTYQGREIFPEDVCTPADPGPIFIVVECPTEEFVMPVVENETFKRYQEKKSGSPVALVIHMTPESILHSSRYWHWMKQFGPQTEHLILNENTSTLHNLRSYKIQTQLNLVHPEIFPQLANVQKKEERPEFFGVRGECLLKYQLRPKLEWQRDAVTSNNTEEFVKEAMELPGFVEALENCKLTLKLDGAFTGESKGQYPEVIFLGTGSAVPMKTRNVSSTLVNVSPSHSLLLDCGEGTFGQLHRHYGENVDEVLSKLSAIFVSHIHADHHTGLLNILFERERGLVTCGKPHTPVSVIGPPLLMTWLNQYHNHCQDILHHMNLIPAKYLTDGTEALSLKNKNLLASFLEAYQLEQFQTCLVRHCRNAYACSVVHRSGWKLVYSGDTMPCDALVQMGKDASLLIHEATLEDGLEEEAIEKTHSTTSQAIGVGMKMNANFIMLNHFSQRYAKLPLFSSDFSEKVGISFDHMRINLGNVRTVPKLVNPLKVLFAEDLEELEERREKRELKQMREMEDQPNGSQPVANHKRDLEGASHTMGNKRLKAN</sequence>
<evidence type="ECO:0000256" key="11">
    <source>
        <dbReference type="ARBA" id="ARBA00022723"/>
    </source>
</evidence>
<feature type="region of interest" description="Disordered" evidence="25">
    <location>
        <begin position="795"/>
        <end position="835"/>
    </location>
</feature>
<evidence type="ECO:0000256" key="10">
    <source>
        <dbReference type="ARBA" id="ARBA00022722"/>
    </source>
</evidence>
<keyword evidence="9" id="KW-0819">tRNA processing</keyword>
<evidence type="ECO:0000256" key="17">
    <source>
        <dbReference type="ARBA" id="ARBA00023242"/>
    </source>
</evidence>
<dbReference type="InterPro" id="IPR047151">
    <property type="entry name" value="RNZ2-like"/>
</dbReference>